<dbReference type="CDD" id="cd00761">
    <property type="entry name" value="Glyco_tranf_GTA_type"/>
    <property type="match status" value="1"/>
</dbReference>
<keyword evidence="2" id="KW-0328">Glycosyltransferase</keyword>
<reference evidence="5 6" key="1">
    <citation type="journal article" date="2015" name="Antonie Van Leeuwenhoek">
        <title>Oceanobacillus bengalensis sp. nov., a bacterium isolated from seawater of the Bay of Bengal.</title>
        <authorList>
            <person name="Yongchang O."/>
            <person name="Xiang W."/>
            <person name="Wang G."/>
        </authorList>
    </citation>
    <scope>NUCLEOTIDE SEQUENCE [LARGE SCALE GENOMIC DNA]</scope>
    <source>
        <strain evidence="5 6">MCCC 1K00260</strain>
    </source>
</reference>
<dbReference type="EMBL" id="RBZO01000012">
    <property type="protein sequence ID" value="RKQ15719.1"/>
    <property type="molecule type" value="Genomic_DNA"/>
</dbReference>
<evidence type="ECO:0000256" key="1">
    <source>
        <dbReference type="ARBA" id="ARBA00006739"/>
    </source>
</evidence>
<proteinExistence type="inferred from homology"/>
<comment type="similarity">
    <text evidence="1">Belongs to the glycosyltransferase 2 family.</text>
</comment>
<keyword evidence="6" id="KW-1185">Reference proteome</keyword>
<dbReference type="OrthoDB" id="396512at2"/>
<dbReference type="PANTHER" id="PTHR22916:SF51">
    <property type="entry name" value="GLYCOSYLTRANSFERASE EPSH-RELATED"/>
    <property type="match status" value="1"/>
</dbReference>
<evidence type="ECO:0000313" key="5">
    <source>
        <dbReference type="EMBL" id="RKQ15719.1"/>
    </source>
</evidence>
<organism evidence="5 6">
    <name type="scientific">Oceanobacillus bengalensis</name>
    <dbReference type="NCBI Taxonomy" id="1435466"/>
    <lineage>
        <taxon>Bacteria</taxon>
        <taxon>Bacillati</taxon>
        <taxon>Bacillota</taxon>
        <taxon>Bacilli</taxon>
        <taxon>Bacillales</taxon>
        <taxon>Bacillaceae</taxon>
        <taxon>Oceanobacillus</taxon>
    </lineage>
</organism>
<dbReference type="InterPro" id="IPR029044">
    <property type="entry name" value="Nucleotide-diphossugar_trans"/>
</dbReference>
<comment type="caution">
    <text evidence="5">The sequence shown here is derived from an EMBL/GenBank/DDBJ whole genome shotgun (WGS) entry which is preliminary data.</text>
</comment>
<dbReference type="Pfam" id="PF00535">
    <property type="entry name" value="Glycos_transf_2"/>
    <property type="match status" value="1"/>
</dbReference>
<dbReference type="GO" id="GO:0016757">
    <property type="term" value="F:glycosyltransferase activity"/>
    <property type="evidence" value="ECO:0007669"/>
    <property type="project" value="UniProtKB-KW"/>
</dbReference>
<dbReference type="PANTHER" id="PTHR22916">
    <property type="entry name" value="GLYCOSYLTRANSFERASE"/>
    <property type="match status" value="1"/>
</dbReference>
<sequence>MKIDRSGTMDSVISVIVPVYNVKKYVAKCIESIINQTYKHLEILLINDGSTDESGMLCDLYGEKDHRIRVIHKENGGLSDARNKGLEHATGEYISFIDSDDFIHEVFYETLMNLIVSNKADIAQCNFLKVYEEDNAIRSTDVDEKTATYSNIEALDRLYKNIVKVVVWNKLYKRELLSDIQFPKGKIHEDEFTTYRILYKAGRIVTTSKPMYYYLQRTNSITGGKFNEKRLATLEASKEQIRFFDQRNLYKLKDKAIIRLETKLTGLMRDVIKSDKENKEELFQDLRKCYKDSFHLFRDELGSGTVRRKPLMYVCNYSPDFVIKILCALLDIKSIGVQIVRDRPTGNVVRRGARY</sequence>
<keyword evidence="3 5" id="KW-0808">Transferase</keyword>
<dbReference type="Gene3D" id="3.90.550.10">
    <property type="entry name" value="Spore Coat Polysaccharide Biosynthesis Protein SpsA, Chain A"/>
    <property type="match status" value="1"/>
</dbReference>
<evidence type="ECO:0000256" key="3">
    <source>
        <dbReference type="ARBA" id="ARBA00022679"/>
    </source>
</evidence>
<protein>
    <submittedName>
        <fullName evidence="5">Glycosyltransferase</fullName>
    </submittedName>
</protein>
<accession>A0A494YZS1</accession>
<feature type="domain" description="Glycosyltransferase 2-like" evidence="4">
    <location>
        <begin position="14"/>
        <end position="179"/>
    </location>
</feature>
<evidence type="ECO:0000259" key="4">
    <source>
        <dbReference type="Pfam" id="PF00535"/>
    </source>
</evidence>
<dbReference type="AlphaFoldDB" id="A0A494YZS1"/>
<evidence type="ECO:0000313" key="6">
    <source>
        <dbReference type="Proteomes" id="UP000281813"/>
    </source>
</evidence>
<gene>
    <name evidence="5" type="ORF">D8M05_09440</name>
</gene>
<dbReference type="InterPro" id="IPR001173">
    <property type="entry name" value="Glyco_trans_2-like"/>
</dbReference>
<evidence type="ECO:0000256" key="2">
    <source>
        <dbReference type="ARBA" id="ARBA00022676"/>
    </source>
</evidence>
<dbReference type="Proteomes" id="UP000281813">
    <property type="component" value="Unassembled WGS sequence"/>
</dbReference>
<dbReference type="SUPFAM" id="SSF53448">
    <property type="entry name" value="Nucleotide-diphospho-sugar transferases"/>
    <property type="match status" value="1"/>
</dbReference>
<name>A0A494YZS1_9BACI</name>